<evidence type="ECO:0000313" key="3">
    <source>
        <dbReference type="Proteomes" id="UP000299084"/>
    </source>
</evidence>
<evidence type="ECO:0000256" key="1">
    <source>
        <dbReference type="SAM" id="MobiDB-lite"/>
    </source>
</evidence>
<accession>A0A5N4DMH3</accession>
<dbReference type="AlphaFoldDB" id="A0A5N4DMH3"/>
<feature type="region of interest" description="Disordered" evidence="1">
    <location>
        <begin position="127"/>
        <end position="165"/>
    </location>
</feature>
<dbReference type="Proteomes" id="UP000299084">
    <property type="component" value="Unassembled WGS sequence"/>
</dbReference>
<name>A0A5N4DMH3_CAMDR</name>
<feature type="compositionally biased region" description="Basic and acidic residues" evidence="1">
    <location>
        <begin position="128"/>
        <end position="147"/>
    </location>
</feature>
<proteinExistence type="predicted"/>
<protein>
    <submittedName>
        <fullName evidence="2">Uncharacterized protein</fullName>
    </submittedName>
</protein>
<keyword evidence="3" id="KW-1185">Reference proteome</keyword>
<comment type="caution">
    <text evidence="2">The sequence shown here is derived from an EMBL/GenBank/DDBJ whole genome shotgun (WGS) entry which is preliminary data.</text>
</comment>
<feature type="region of interest" description="Disordered" evidence="1">
    <location>
        <begin position="194"/>
        <end position="215"/>
    </location>
</feature>
<reference evidence="2 3" key="1">
    <citation type="journal article" date="2019" name="Mol. Ecol. Resour.">
        <title>Improving Illumina assemblies with Hi-C and long reads: an example with the North African dromedary.</title>
        <authorList>
            <person name="Elbers J.P."/>
            <person name="Rogers M.F."/>
            <person name="Perelman P.L."/>
            <person name="Proskuryakova A.A."/>
            <person name="Serdyukova N.A."/>
            <person name="Johnson W.E."/>
            <person name="Horin P."/>
            <person name="Corander J."/>
            <person name="Murphy D."/>
            <person name="Burger P.A."/>
        </authorList>
    </citation>
    <scope>NUCLEOTIDE SEQUENCE [LARGE SCALE GENOMIC DNA]</scope>
    <source>
        <strain evidence="2">Drom800</strain>
        <tissue evidence="2">Blood</tissue>
    </source>
</reference>
<organism evidence="2 3">
    <name type="scientific">Camelus dromedarius</name>
    <name type="common">Dromedary</name>
    <name type="synonym">Arabian camel</name>
    <dbReference type="NCBI Taxonomy" id="9838"/>
    <lineage>
        <taxon>Eukaryota</taxon>
        <taxon>Metazoa</taxon>
        <taxon>Chordata</taxon>
        <taxon>Craniata</taxon>
        <taxon>Vertebrata</taxon>
        <taxon>Euteleostomi</taxon>
        <taxon>Mammalia</taxon>
        <taxon>Eutheria</taxon>
        <taxon>Laurasiatheria</taxon>
        <taxon>Artiodactyla</taxon>
        <taxon>Tylopoda</taxon>
        <taxon>Camelidae</taxon>
        <taxon>Camelus</taxon>
    </lineage>
</organism>
<feature type="region of interest" description="Disordered" evidence="1">
    <location>
        <begin position="1"/>
        <end position="24"/>
    </location>
</feature>
<evidence type="ECO:0000313" key="2">
    <source>
        <dbReference type="EMBL" id="KAB1272352.1"/>
    </source>
</evidence>
<gene>
    <name evidence="2" type="ORF">Cadr_000014620</name>
</gene>
<sequence>MGVGSPPRAPATVGLGEPVSRPCHAPQLAGTLMTDWTGRMSQAGSPGLHFKEAFGSEGLNQGNHAVPGVWSEAGFGRVASKPSCWSAPRTQILETWEVSSSATSRSPTSLSVLGGRLAVQRSGFQMGRSHEGHHASLHPEEAWERAKAAPAPNPPRNDDRRLEEGVNAPAQYLTTAYREPARKDLQLDFGIIDSPGFGHPRVRSSWGSGASSAAD</sequence>
<dbReference type="EMBL" id="JWIN03000010">
    <property type="protein sequence ID" value="KAB1272352.1"/>
    <property type="molecule type" value="Genomic_DNA"/>
</dbReference>
<feature type="compositionally biased region" description="Low complexity" evidence="1">
    <location>
        <begin position="204"/>
        <end position="215"/>
    </location>
</feature>